<sequence length="113" mass="13138">MERYGPIFKTGFAGRPTVVSADQKFNNLIFQQEGEMFQSWYPDTINKILGRQNLSSLHGFVFKYVKNMVLHMFGPECLKRMLSEVEQKACTKLQQWSCHDTVELCDATKRVKL</sequence>
<name>A0AAN9QEQ1_PHACN</name>
<dbReference type="GO" id="GO:0020037">
    <property type="term" value="F:heme binding"/>
    <property type="evidence" value="ECO:0007669"/>
    <property type="project" value="InterPro"/>
</dbReference>
<dbReference type="GO" id="GO:0016132">
    <property type="term" value="P:brassinosteroid biosynthetic process"/>
    <property type="evidence" value="ECO:0007669"/>
    <property type="project" value="TreeGrafter"/>
</dbReference>
<dbReference type="GO" id="GO:0005506">
    <property type="term" value="F:iron ion binding"/>
    <property type="evidence" value="ECO:0007669"/>
    <property type="project" value="InterPro"/>
</dbReference>
<dbReference type="EMBL" id="JAYMYR010000010">
    <property type="protein sequence ID" value="KAK7334940.1"/>
    <property type="molecule type" value="Genomic_DNA"/>
</dbReference>
<gene>
    <name evidence="4" type="ORF">VNO80_26709</name>
</gene>
<dbReference type="InterPro" id="IPR036396">
    <property type="entry name" value="Cyt_P450_sf"/>
</dbReference>
<dbReference type="GO" id="GO:0004497">
    <property type="term" value="F:monooxygenase activity"/>
    <property type="evidence" value="ECO:0007669"/>
    <property type="project" value="InterPro"/>
</dbReference>
<keyword evidence="3" id="KW-0408">Iron</keyword>
<dbReference type="AlphaFoldDB" id="A0AAN9QEQ1"/>
<comment type="caution">
    <text evidence="4">The sequence shown here is derived from an EMBL/GenBank/DDBJ whole genome shotgun (WGS) entry which is preliminary data.</text>
</comment>
<comment type="similarity">
    <text evidence="1">Belongs to the cytochrome P450 family.</text>
</comment>
<keyword evidence="5" id="KW-1185">Reference proteome</keyword>
<keyword evidence="2" id="KW-0479">Metal-binding</keyword>
<evidence type="ECO:0000256" key="3">
    <source>
        <dbReference type="ARBA" id="ARBA00023004"/>
    </source>
</evidence>
<dbReference type="GO" id="GO:0010268">
    <property type="term" value="P:brassinosteroid homeostasis"/>
    <property type="evidence" value="ECO:0007669"/>
    <property type="project" value="TreeGrafter"/>
</dbReference>
<dbReference type="Gene3D" id="1.10.630.10">
    <property type="entry name" value="Cytochrome P450"/>
    <property type="match status" value="1"/>
</dbReference>
<proteinExistence type="inferred from homology"/>
<protein>
    <submittedName>
        <fullName evidence="4">Uncharacterized protein</fullName>
    </submittedName>
</protein>
<dbReference type="SUPFAM" id="SSF48264">
    <property type="entry name" value="Cytochrome P450"/>
    <property type="match status" value="1"/>
</dbReference>
<evidence type="ECO:0000313" key="5">
    <source>
        <dbReference type="Proteomes" id="UP001374584"/>
    </source>
</evidence>
<dbReference type="GO" id="GO:0016125">
    <property type="term" value="P:sterol metabolic process"/>
    <property type="evidence" value="ECO:0007669"/>
    <property type="project" value="TreeGrafter"/>
</dbReference>
<evidence type="ECO:0000256" key="1">
    <source>
        <dbReference type="ARBA" id="ARBA00010617"/>
    </source>
</evidence>
<accession>A0AAN9QEQ1</accession>
<dbReference type="PANTHER" id="PTHR24286">
    <property type="entry name" value="CYTOCHROME P450 26"/>
    <property type="match status" value="1"/>
</dbReference>
<evidence type="ECO:0000313" key="4">
    <source>
        <dbReference type="EMBL" id="KAK7334940.1"/>
    </source>
</evidence>
<organism evidence="4 5">
    <name type="scientific">Phaseolus coccineus</name>
    <name type="common">Scarlet runner bean</name>
    <name type="synonym">Phaseolus multiflorus</name>
    <dbReference type="NCBI Taxonomy" id="3886"/>
    <lineage>
        <taxon>Eukaryota</taxon>
        <taxon>Viridiplantae</taxon>
        <taxon>Streptophyta</taxon>
        <taxon>Embryophyta</taxon>
        <taxon>Tracheophyta</taxon>
        <taxon>Spermatophyta</taxon>
        <taxon>Magnoliopsida</taxon>
        <taxon>eudicotyledons</taxon>
        <taxon>Gunneridae</taxon>
        <taxon>Pentapetalae</taxon>
        <taxon>rosids</taxon>
        <taxon>fabids</taxon>
        <taxon>Fabales</taxon>
        <taxon>Fabaceae</taxon>
        <taxon>Papilionoideae</taxon>
        <taxon>50 kb inversion clade</taxon>
        <taxon>NPAAA clade</taxon>
        <taxon>indigoferoid/millettioid clade</taxon>
        <taxon>Phaseoleae</taxon>
        <taxon>Phaseolus</taxon>
    </lineage>
</organism>
<reference evidence="4 5" key="1">
    <citation type="submission" date="2024-01" db="EMBL/GenBank/DDBJ databases">
        <title>The genomes of 5 underutilized Papilionoideae crops provide insights into root nodulation and disease resistanc.</title>
        <authorList>
            <person name="Jiang F."/>
        </authorList>
    </citation>
    <scope>NUCLEOTIDE SEQUENCE [LARGE SCALE GENOMIC DNA]</scope>
    <source>
        <strain evidence="4">JINMINGXINNONG_FW02</strain>
        <tissue evidence="4">Leaves</tissue>
    </source>
</reference>
<dbReference type="PANTHER" id="PTHR24286:SF11">
    <property type="entry name" value="CYTOCHROME P450, FAMILY 87, SUBFAMILY A, POLYPEPTIDE 2"/>
    <property type="match status" value="1"/>
</dbReference>
<dbReference type="Proteomes" id="UP001374584">
    <property type="component" value="Unassembled WGS sequence"/>
</dbReference>
<dbReference type="GO" id="GO:0016705">
    <property type="term" value="F:oxidoreductase activity, acting on paired donors, with incorporation or reduction of molecular oxygen"/>
    <property type="evidence" value="ECO:0007669"/>
    <property type="project" value="InterPro"/>
</dbReference>
<evidence type="ECO:0000256" key="2">
    <source>
        <dbReference type="ARBA" id="ARBA00022723"/>
    </source>
</evidence>